<keyword evidence="2" id="KW-1185">Reference proteome</keyword>
<protein>
    <submittedName>
        <fullName evidence="1">Uncharacterized protein</fullName>
    </submittedName>
</protein>
<organism evidence="1 2">
    <name type="scientific">Caerostris darwini</name>
    <dbReference type="NCBI Taxonomy" id="1538125"/>
    <lineage>
        <taxon>Eukaryota</taxon>
        <taxon>Metazoa</taxon>
        <taxon>Ecdysozoa</taxon>
        <taxon>Arthropoda</taxon>
        <taxon>Chelicerata</taxon>
        <taxon>Arachnida</taxon>
        <taxon>Araneae</taxon>
        <taxon>Araneomorphae</taxon>
        <taxon>Entelegynae</taxon>
        <taxon>Araneoidea</taxon>
        <taxon>Araneidae</taxon>
        <taxon>Caerostris</taxon>
    </lineage>
</organism>
<dbReference type="AlphaFoldDB" id="A0AAV4WF18"/>
<dbReference type="EMBL" id="BPLQ01014506">
    <property type="protein sequence ID" value="GIY80419.1"/>
    <property type="molecule type" value="Genomic_DNA"/>
</dbReference>
<proteinExistence type="predicted"/>
<gene>
    <name evidence="1" type="ORF">CDAR_412191</name>
</gene>
<reference evidence="1 2" key="1">
    <citation type="submission" date="2021-06" db="EMBL/GenBank/DDBJ databases">
        <title>Caerostris darwini draft genome.</title>
        <authorList>
            <person name="Kono N."/>
            <person name="Arakawa K."/>
        </authorList>
    </citation>
    <scope>NUCLEOTIDE SEQUENCE [LARGE SCALE GENOMIC DNA]</scope>
</reference>
<comment type="caution">
    <text evidence="1">The sequence shown here is derived from an EMBL/GenBank/DDBJ whole genome shotgun (WGS) entry which is preliminary data.</text>
</comment>
<sequence length="96" mass="10770">MHRKYRVIPNNLDFIGGGREHFITNLFTCRVPNPHKPEEPDAHADGPPTYSKIKVSILLLQEEEITCQLSSCFMAKEMSSTREVTEAAGTSDTSFT</sequence>
<dbReference type="Proteomes" id="UP001054837">
    <property type="component" value="Unassembled WGS sequence"/>
</dbReference>
<evidence type="ECO:0000313" key="2">
    <source>
        <dbReference type="Proteomes" id="UP001054837"/>
    </source>
</evidence>
<name>A0AAV4WF18_9ARAC</name>
<accession>A0AAV4WF18</accession>
<evidence type="ECO:0000313" key="1">
    <source>
        <dbReference type="EMBL" id="GIY80419.1"/>
    </source>
</evidence>